<dbReference type="SMART" id="SM00895">
    <property type="entry name" value="FCD"/>
    <property type="match status" value="1"/>
</dbReference>
<proteinExistence type="predicted"/>
<dbReference type="PRINTS" id="PR00035">
    <property type="entry name" value="HTHGNTR"/>
</dbReference>
<evidence type="ECO:0000259" key="4">
    <source>
        <dbReference type="PROSITE" id="PS50949"/>
    </source>
</evidence>
<dbReference type="Gene3D" id="1.20.120.530">
    <property type="entry name" value="GntR ligand-binding domain-like"/>
    <property type="match status" value="1"/>
</dbReference>
<evidence type="ECO:0000256" key="3">
    <source>
        <dbReference type="ARBA" id="ARBA00023163"/>
    </source>
</evidence>
<dbReference type="PANTHER" id="PTHR43537">
    <property type="entry name" value="TRANSCRIPTIONAL REGULATOR, GNTR FAMILY"/>
    <property type="match status" value="1"/>
</dbReference>
<evidence type="ECO:0000313" key="5">
    <source>
        <dbReference type="EMBL" id="MCH6169952.1"/>
    </source>
</evidence>
<organism evidence="5 6">
    <name type="scientific">Pseudonocardia alaniniphila</name>
    <dbReference type="NCBI Taxonomy" id="75291"/>
    <lineage>
        <taxon>Bacteria</taxon>
        <taxon>Bacillati</taxon>
        <taxon>Actinomycetota</taxon>
        <taxon>Actinomycetes</taxon>
        <taxon>Pseudonocardiales</taxon>
        <taxon>Pseudonocardiaceae</taxon>
        <taxon>Pseudonocardia</taxon>
    </lineage>
</organism>
<dbReference type="Pfam" id="PF07729">
    <property type="entry name" value="FCD"/>
    <property type="match status" value="1"/>
</dbReference>
<dbReference type="EMBL" id="JAKXMK010000029">
    <property type="protein sequence ID" value="MCH6169952.1"/>
    <property type="molecule type" value="Genomic_DNA"/>
</dbReference>
<dbReference type="SUPFAM" id="SSF48008">
    <property type="entry name" value="GntR ligand-binding domain-like"/>
    <property type="match status" value="1"/>
</dbReference>
<dbReference type="InterPro" id="IPR011711">
    <property type="entry name" value="GntR_C"/>
</dbReference>
<evidence type="ECO:0000256" key="2">
    <source>
        <dbReference type="ARBA" id="ARBA00023125"/>
    </source>
</evidence>
<name>A0ABS9TN40_9PSEU</name>
<dbReference type="InterPro" id="IPR036388">
    <property type="entry name" value="WH-like_DNA-bd_sf"/>
</dbReference>
<protein>
    <submittedName>
        <fullName evidence="5">FCD domain-containing protein</fullName>
    </submittedName>
</protein>
<dbReference type="CDD" id="cd07377">
    <property type="entry name" value="WHTH_GntR"/>
    <property type="match status" value="1"/>
</dbReference>
<keyword evidence="6" id="KW-1185">Reference proteome</keyword>
<accession>A0ABS9TN40</accession>
<dbReference type="SMART" id="SM00345">
    <property type="entry name" value="HTH_GNTR"/>
    <property type="match status" value="1"/>
</dbReference>
<dbReference type="Proteomes" id="UP001299970">
    <property type="component" value="Unassembled WGS sequence"/>
</dbReference>
<comment type="caution">
    <text evidence="5">The sequence shown here is derived from an EMBL/GenBank/DDBJ whole genome shotgun (WGS) entry which is preliminary data.</text>
</comment>
<keyword evidence="3" id="KW-0804">Transcription</keyword>
<dbReference type="PROSITE" id="PS50949">
    <property type="entry name" value="HTH_GNTR"/>
    <property type="match status" value="1"/>
</dbReference>
<dbReference type="PANTHER" id="PTHR43537:SF24">
    <property type="entry name" value="GLUCONATE OPERON TRANSCRIPTIONAL REPRESSOR"/>
    <property type="match status" value="1"/>
</dbReference>
<dbReference type="Pfam" id="PF00392">
    <property type="entry name" value="GntR"/>
    <property type="match status" value="1"/>
</dbReference>
<dbReference type="Gene3D" id="1.10.10.10">
    <property type="entry name" value="Winged helix-like DNA-binding domain superfamily/Winged helix DNA-binding domain"/>
    <property type="match status" value="1"/>
</dbReference>
<gene>
    <name evidence="5" type="ORF">MMF94_29995</name>
</gene>
<dbReference type="InterPro" id="IPR036390">
    <property type="entry name" value="WH_DNA-bd_sf"/>
</dbReference>
<keyword evidence="2" id="KW-0238">DNA-binding</keyword>
<dbReference type="SUPFAM" id="SSF46785">
    <property type="entry name" value="Winged helix' DNA-binding domain"/>
    <property type="match status" value="1"/>
</dbReference>
<feature type="domain" description="HTH gntR-type" evidence="4">
    <location>
        <begin position="20"/>
        <end position="90"/>
    </location>
</feature>
<dbReference type="InterPro" id="IPR008920">
    <property type="entry name" value="TF_FadR/GntR_C"/>
</dbReference>
<sequence>MRLLSGDARQAVFAPLDDGSGRSEAVVRRLGSAIALGIIVDGEQLPSETQLAAMLNVSTVTLRDALSELRARGLVSTRRGRGGGSFVRASEAALTELSLGRLHEIGSTDLRELGDVHAAVAGTAARLCAQRATASEIARLREILDRMAASPEGIQQRRIESRYYIDTAAAAQSVRLARKEIELQAELGQLLWGTPRSAPELASTVANHRQVVDAIEARDGDRARRITEDHIGEVTGHLIDVHLRLTRRGQHRSTWHGSHFPPAAAGAG</sequence>
<dbReference type="InterPro" id="IPR000524">
    <property type="entry name" value="Tscrpt_reg_HTH_GntR"/>
</dbReference>
<evidence type="ECO:0000313" key="6">
    <source>
        <dbReference type="Proteomes" id="UP001299970"/>
    </source>
</evidence>
<reference evidence="5 6" key="1">
    <citation type="submission" date="2022-03" db="EMBL/GenBank/DDBJ databases">
        <title>Pseudonocardia alaer sp. nov., a novel actinomycete isolated from reed forest soil.</title>
        <authorList>
            <person name="Wang L."/>
        </authorList>
    </citation>
    <scope>NUCLEOTIDE SEQUENCE [LARGE SCALE GENOMIC DNA]</scope>
    <source>
        <strain evidence="5 6">Y-16303</strain>
    </source>
</reference>
<evidence type="ECO:0000256" key="1">
    <source>
        <dbReference type="ARBA" id="ARBA00023015"/>
    </source>
</evidence>
<keyword evidence="1" id="KW-0805">Transcription regulation</keyword>
<dbReference type="RefSeq" id="WP_241040663.1">
    <property type="nucleotide sequence ID" value="NZ_BAAAJF010000032.1"/>
</dbReference>